<evidence type="ECO:0000313" key="3">
    <source>
        <dbReference type="Proteomes" id="UP000887013"/>
    </source>
</evidence>
<keyword evidence="1" id="KW-0732">Signal</keyword>
<comment type="caution">
    <text evidence="2">The sequence shown here is derived from an EMBL/GenBank/DDBJ whole genome shotgun (WGS) entry which is preliminary data.</text>
</comment>
<feature type="signal peptide" evidence="1">
    <location>
        <begin position="1"/>
        <end position="26"/>
    </location>
</feature>
<evidence type="ECO:0000313" key="2">
    <source>
        <dbReference type="EMBL" id="GFS92554.1"/>
    </source>
</evidence>
<sequence length="234" mass="26019">MNCRLPKMWGLSLVICLFGYLRTVACDSPSPESSVFHPIISYDVKIISKNSSISSFVTSFVQDVCDSDTLTDVFDFSGTTATELKEHIYNDFKKVINEYNFDDAELIADFATRPIDQNFKFVSQDVAVRVYANIAANYAYSAGKLTSKTAESLAKQYADSITETSKQYVDKDDPKTKFTGVGNGAINFLLSLQKATLNEVWQVAFLYQSQFLLAAVEVGGSNDIYDQCIQEANN</sequence>
<dbReference type="AlphaFoldDB" id="A0A8X6TBK1"/>
<keyword evidence="3" id="KW-1185">Reference proteome</keyword>
<gene>
    <name evidence="2" type="primary">NCL1_37627</name>
    <name evidence="2" type="ORF">NPIL_581291</name>
</gene>
<evidence type="ECO:0000256" key="1">
    <source>
        <dbReference type="SAM" id="SignalP"/>
    </source>
</evidence>
<proteinExistence type="predicted"/>
<reference evidence="2" key="1">
    <citation type="submission" date="2020-08" db="EMBL/GenBank/DDBJ databases">
        <title>Multicomponent nature underlies the extraordinary mechanical properties of spider dragline silk.</title>
        <authorList>
            <person name="Kono N."/>
            <person name="Nakamura H."/>
            <person name="Mori M."/>
            <person name="Yoshida Y."/>
            <person name="Ohtoshi R."/>
            <person name="Malay A.D."/>
            <person name="Moran D.A.P."/>
            <person name="Tomita M."/>
            <person name="Numata K."/>
            <person name="Arakawa K."/>
        </authorList>
    </citation>
    <scope>NUCLEOTIDE SEQUENCE</scope>
</reference>
<dbReference type="EMBL" id="BMAW01099930">
    <property type="protein sequence ID" value="GFS92554.1"/>
    <property type="molecule type" value="Genomic_DNA"/>
</dbReference>
<protein>
    <submittedName>
        <fullName evidence="2">Uncharacterized protein</fullName>
    </submittedName>
</protein>
<feature type="chain" id="PRO_5036463427" evidence="1">
    <location>
        <begin position="27"/>
        <end position="234"/>
    </location>
</feature>
<name>A0A8X6TBK1_NEPPI</name>
<dbReference type="Proteomes" id="UP000887013">
    <property type="component" value="Unassembled WGS sequence"/>
</dbReference>
<dbReference type="InterPro" id="IPR043070">
    <property type="entry name" value="Spidroin_repeat"/>
</dbReference>
<organism evidence="2 3">
    <name type="scientific">Nephila pilipes</name>
    <name type="common">Giant wood spider</name>
    <name type="synonym">Nephila maculata</name>
    <dbReference type="NCBI Taxonomy" id="299642"/>
    <lineage>
        <taxon>Eukaryota</taxon>
        <taxon>Metazoa</taxon>
        <taxon>Ecdysozoa</taxon>
        <taxon>Arthropoda</taxon>
        <taxon>Chelicerata</taxon>
        <taxon>Arachnida</taxon>
        <taxon>Araneae</taxon>
        <taxon>Araneomorphae</taxon>
        <taxon>Entelegynae</taxon>
        <taxon>Araneoidea</taxon>
        <taxon>Nephilidae</taxon>
        <taxon>Nephila</taxon>
    </lineage>
</organism>
<dbReference type="OrthoDB" id="6426344at2759"/>
<accession>A0A8X6TBK1</accession>
<dbReference type="Gene3D" id="1.10.274.60">
    <property type="entry name" value="Spidroin, repetitive domain"/>
    <property type="match status" value="1"/>
</dbReference>